<keyword evidence="2" id="KW-1185">Reference proteome</keyword>
<name>A0A3M6UU70_POCDA</name>
<proteinExistence type="predicted"/>
<evidence type="ECO:0000313" key="1">
    <source>
        <dbReference type="EMBL" id="RMX57114.1"/>
    </source>
</evidence>
<dbReference type="OrthoDB" id="10619928at2759"/>
<dbReference type="AlphaFoldDB" id="A0A3M6UU70"/>
<organism evidence="1 2">
    <name type="scientific">Pocillopora damicornis</name>
    <name type="common">Cauliflower coral</name>
    <name type="synonym">Millepora damicornis</name>
    <dbReference type="NCBI Taxonomy" id="46731"/>
    <lineage>
        <taxon>Eukaryota</taxon>
        <taxon>Metazoa</taxon>
        <taxon>Cnidaria</taxon>
        <taxon>Anthozoa</taxon>
        <taxon>Hexacorallia</taxon>
        <taxon>Scleractinia</taxon>
        <taxon>Astrocoeniina</taxon>
        <taxon>Pocilloporidae</taxon>
        <taxon>Pocillopora</taxon>
    </lineage>
</organism>
<dbReference type="EMBL" id="RCHS01000744">
    <property type="protein sequence ID" value="RMX57114.1"/>
    <property type="molecule type" value="Genomic_DNA"/>
</dbReference>
<gene>
    <name evidence="1" type="ORF">pdam_00008226</name>
</gene>
<sequence length="275" mass="30323">MSNESWTVYTIKFIGWIALRAAADYMKSGLRNALNFVEVVKNFYHGDIVGGVINLLYGVVCYATVGALNVVKDVAEQSIKEAVVHGAKRIVLIAESQNATLQLKNTEEMVDGMSNESWPIYSLKFIAWITLRAAADYMLSGLRNALNFVEAAKNFYDGDKVRGGLNLLYAVLCLSTFGALSAVKDVAGQSVKEAVGQVVNAKSIASTAERRATNEVGKDLVTRDLANVRVNEAFEEVSFEDTNTRTRVRRFAVSMSSEGRRVDIKGFSMTRQSHW</sequence>
<evidence type="ECO:0000313" key="2">
    <source>
        <dbReference type="Proteomes" id="UP000275408"/>
    </source>
</evidence>
<reference evidence="1 2" key="1">
    <citation type="journal article" date="2018" name="Sci. Rep.">
        <title>Comparative analysis of the Pocillopora damicornis genome highlights role of immune system in coral evolution.</title>
        <authorList>
            <person name="Cunning R."/>
            <person name="Bay R.A."/>
            <person name="Gillette P."/>
            <person name="Baker A.C."/>
            <person name="Traylor-Knowles N."/>
        </authorList>
    </citation>
    <scope>NUCLEOTIDE SEQUENCE [LARGE SCALE GENOMIC DNA]</scope>
    <source>
        <strain evidence="1">RSMAS</strain>
        <tissue evidence="1">Whole animal</tissue>
    </source>
</reference>
<dbReference type="Proteomes" id="UP000275408">
    <property type="component" value="Unassembled WGS sequence"/>
</dbReference>
<comment type="caution">
    <text evidence="1">The sequence shown here is derived from an EMBL/GenBank/DDBJ whole genome shotgun (WGS) entry which is preliminary data.</text>
</comment>
<protein>
    <submittedName>
        <fullName evidence="1">Uncharacterized protein</fullName>
    </submittedName>
</protein>
<accession>A0A3M6UU70</accession>